<evidence type="ECO:0000313" key="1">
    <source>
        <dbReference type="EMBL" id="GHI15825.1"/>
    </source>
</evidence>
<protein>
    <submittedName>
        <fullName evidence="1">Uncharacterized protein</fullName>
    </submittedName>
</protein>
<dbReference type="EMBL" id="BNDV01000012">
    <property type="protein sequence ID" value="GHI15825.1"/>
    <property type="molecule type" value="Genomic_DNA"/>
</dbReference>
<evidence type="ECO:0000313" key="2">
    <source>
        <dbReference type="Proteomes" id="UP000660554"/>
    </source>
</evidence>
<keyword evidence="2" id="KW-1185">Reference proteome</keyword>
<dbReference type="Proteomes" id="UP000660554">
    <property type="component" value="Unassembled WGS sequence"/>
</dbReference>
<reference evidence="2" key="1">
    <citation type="submission" date="2020-09" db="EMBL/GenBank/DDBJ databases">
        <title>Whole genome shotgun sequence of Streptomyces cinnamonensis NBRC 15873.</title>
        <authorList>
            <person name="Komaki H."/>
            <person name="Tamura T."/>
        </authorList>
    </citation>
    <scope>NUCLEOTIDE SEQUENCE [LARGE SCALE GENOMIC DNA]</scope>
    <source>
        <strain evidence="2">NBRC 15873</strain>
    </source>
</reference>
<accession>A0ABQ3NSR6</accession>
<organism evidence="1 2">
    <name type="scientific">Streptomyces virginiae</name>
    <name type="common">Streptomyces cinnamonensis</name>
    <dbReference type="NCBI Taxonomy" id="1961"/>
    <lineage>
        <taxon>Bacteria</taxon>
        <taxon>Bacillati</taxon>
        <taxon>Actinomycetota</taxon>
        <taxon>Actinomycetes</taxon>
        <taxon>Kitasatosporales</taxon>
        <taxon>Streptomycetaceae</taxon>
        <taxon>Streptomyces</taxon>
    </lineage>
</organism>
<sequence length="198" mass="21848">MHVWESRICVRDVKHPAYFPDVAWTLEVGELDAAGEDIVQELKRVTTLDGRLAVPVSHQVTARESQTEWGASGSFGQYMLELSVNYLGGLGAVGTVEAIKAAFKAIRLRSTNPSEQDSLSPDDARALIRRHLSLHFEMPAEQLTESYCESSSNGRIHTFSFIAADGVEYGGTIGGPDEPDQCTKVWRKSGEARFRYGE</sequence>
<gene>
    <name evidence="1" type="ORF">Scinn_52880</name>
</gene>
<name>A0ABQ3NSR6_STRVG</name>
<proteinExistence type="predicted"/>
<comment type="caution">
    <text evidence="1">The sequence shown here is derived from an EMBL/GenBank/DDBJ whole genome shotgun (WGS) entry which is preliminary data.</text>
</comment>